<protein>
    <submittedName>
        <fullName evidence="9">Peptidase S8 and S53 subtilisin kexin sedolisin</fullName>
    </submittedName>
</protein>
<keyword evidence="2" id="KW-0645">Protease</keyword>
<evidence type="ECO:0000256" key="5">
    <source>
        <dbReference type="PROSITE-ProRule" id="PRU01240"/>
    </source>
</evidence>
<evidence type="ECO:0000256" key="2">
    <source>
        <dbReference type="ARBA" id="ARBA00022670"/>
    </source>
</evidence>
<keyword evidence="7" id="KW-0732">Signal</keyword>
<evidence type="ECO:0000256" key="3">
    <source>
        <dbReference type="ARBA" id="ARBA00022801"/>
    </source>
</evidence>
<gene>
    <name evidence="9" type="ORF">SLINC_4923</name>
</gene>
<evidence type="ECO:0000256" key="4">
    <source>
        <dbReference type="ARBA" id="ARBA00022825"/>
    </source>
</evidence>
<dbReference type="STRING" id="1915.SLINC_4923"/>
<sequence length="1086" mass="112295">MNNNRRRAALAATVLLSAFSLGSAPAQAADTGASGPAQRVIVVMRDQLTDLPMHTQAAKRGRAAAADQAPVVARLKESGATHVSGMSLINAVSATLKPDAMARIRGDRDVAAVVPDLPIRQPATARDAAAPTTAAPTTAATKNGIGCPKDPAKPLAEPEALSLTHTDAAHRTATGKGVKVAFFAEGMDADNPEFIRTDGSHVVTDTEDFGGDGVSAPTGGGEAFGDASAIAAQGSRTYDLATQLPYAKLPKGCTFRVRGFAPGAELMDLKVYGAHAYTSGFVRAIQYAVEHHADVLSQSFGGNTYPDAATDPVRLADDAAIAAGVTVVASSGDSGTSGTVGSPASDPDVIGVGATTSFRLAAQAYGYRKWTNDNIAALSSGGTTPDNKVVDLVAPGMVGMAACTPGPRWTDCALPTQVFGGTSQSAPFVAGAAADVIQAYADTHGGAKPSPDLVKRILTGTATDLRAPADEQGAGLLNTHAAVQAARAIDTVDRHADQLVPSVGQLSVTGQPSSTRQTSVSLTNTADRPQRVTMTSRTVGTQTFRTQRKVTVGAPLTGDDREGKLAAKPFTVRVPKGTPLLDAEMVWPGTAKSGKLALVLTDPAGRLTQVSYDYDGYGLHSNYQHVDVHDPRPGTWTVKLVWDNGRMHLQDKPLKPGSYRGPVDVRITGHRYTSAGVPTRFRTVPAGGTATFPVRIPFGRTAGDTPFSLQFASDTGTRLSLPVARRTLIPVDPAAGHSTSFAATITGGVGRDVGQTNGYYVDVPPGRRALTIDLAAEDPAATLVYYLVGPDGQILARDTDRTAGEHSVPTKYASLTANRPAAGRWTLIVGLPDAVSGKAFSQRVTGTVRLDAVTATAPGLPNSPSRVLKRGSTLTVPVRVLNSGPAKRSYYLDPRLDTMGEIKVPVWGDDKSGTVQINQGGPAWVVPSHTTEVVATATADRPVDLNIYPWTGAPAVFAPAGPTGTTVATARAGQLASGTWSTDVTDPGPFGDKPAGKGTAKVSVTATTQSFDPAAKASTGEFWNPDADWNPVTAAAGKTATMTLTLTPTAPVGTVVHGTVYVDTDTAFSGVMGSELIGIPYTYTVG</sequence>
<organism evidence="9 10">
    <name type="scientific">Streptomyces lincolnensis</name>
    <dbReference type="NCBI Taxonomy" id="1915"/>
    <lineage>
        <taxon>Bacteria</taxon>
        <taxon>Bacillati</taxon>
        <taxon>Actinomycetota</taxon>
        <taxon>Actinomycetes</taxon>
        <taxon>Kitasatosporales</taxon>
        <taxon>Streptomycetaceae</taxon>
        <taxon>Streptomyces</taxon>
    </lineage>
</organism>
<dbReference type="OrthoDB" id="3403864at2"/>
<evidence type="ECO:0000313" key="10">
    <source>
        <dbReference type="Proteomes" id="UP000092598"/>
    </source>
</evidence>
<comment type="caution">
    <text evidence="5">Lacks conserved residue(s) required for the propagation of feature annotation.</text>
</comment>
<feature type="region of interest" description="Disordered" evidence="6">
    <location>
        <begin position="124"/>
        <end position="156"/>
    </location>
</feature>
<dbReference type="EMBL" id="CP016438">
    <property type="protein sequence ID" value="ANS67147.1"/>
    <property type="molecule type" value="Genomic_DNA"/>
</dbReference>
<reference evidence="9 10" key="1">
    <citation type="submission" date="2016-07" db="EMBL/GenBank/DDBJ databases">
        <title>Enhancement of antibiotic productionsby engineered nitrateutilization in actinobacteria.</title>
        <authorList>
            <person name="Meng S.C."/>
        </authorList>
    </citation>
    <scope>NUCLEOTIDE SEQUENCE [LARGE SCALE GENOMIC DNA]</scope>
    <source>
        <strain evidence="9 10">NRRL 2936</strain>
    </source>
</reference>
<dbReference type="GO" id="GO:0004252">
    <property type="term" value="F:serine-type endopeptidase activity"/>
    <property type="evidence" value="ECO:0007669"/>
    <property type="project" value="InterPro"/>
</dbReference>
<dbReference type="PANTHER" id="PTHR43806:SF11">
    <property type="entry name" value="CEREVISIN-RELATED"/>
    <property type="match status" value="1"/>
</dbReference>
<dbReference type="PANTHER" id="PTHR43806">
    <property type="entry name" value="PEPTIDASE S8"/>
    <property type="match status" value="1"/>
</dbReference>
<dbReference type="Gene3D" id="3.40.50.200">
    <property type="entry name" value="Peptidase S8/S53 domain"/>
    <property type="match status" value="1"/>
</dbReference>
<dbReference type="PROSITE" id="PS51892">
    <property type="entry name" value="SUBTILASE"/>
    <property type="match status" value="1"/>
</dbReference>
<name>A0A1B1MF64_STRLN</name>
<dbReference type="InterPro" id="IPR050131">
    <property type="entry name" value="Peptidase_S8_subtilisin-like"/>
</dbReference>
<comment type="similarity">
    <text evidence="1 5">Belongs to the peptidase S8 family.</text>
</comment>
<dbReference type="InterPro" id="IPR015500">
    <property type="entry name" value="Peptidase_S8_subtilisin-rel"/>
</dbReference>
<keyword evidence="4" id="KW-0720">Serine protease</keyword>
<dbReference type="PRINTS" id="PR00723">
    <property type="entry name" value="SUBTILISIN"/>
</dbReference>
<evidence type="ECO:0000256" key="1">
    <source>
        <dbReference type="ARBA" id="ARBA00011073"/>
    </source>
</evidence>
<dbReference type="AlphaFoldDB" id="A0A1B1MF64"/>
<feature type="compositionally biased region" description="Low complexity" evidence="6">
    <location>
        <begin position="124"/>
        <end position="141"/>
    </location>
</feature>
<dbReference type="SUPFAM" id="SSF52743">
    <property type="entry name" value="Subtilisin-like"/>
    <property type="match status" value="1"/>
</dbReference>
<dbReference type="GO" id="GO:0006508">
    <property type="term" value="P:proteolysis"/>
    <property type="evidence" value="ECO:0007669"/>
    <property type="project" value="UniProtKB-KW"/>
</dbReference>
<dbReference type="Proteomes" id="UP000092598">
    <property type="component" value="Chromosome"/>
</dbReference>
<feature type="signal peptide" evidence="7">
    <location>
        <begin position="1"/>
        <end position="28"/>
    </location>
</feature>
<dbReference type="PROSITE" id="PS00138">
    <property type="entry name" value="SUBTILASE_SER"/>
    <property type="match status" value="1"/>
</dbReference>
<dbReference type="KEGG" id="sls:SLINC_4923"/>
<dbReference type="PATRIC" id="fig|1915.4.peg.5470"/>
<dbReference type="InterPro" id="IPR023828">
    <property type="entry name" value="Peptidase_S8_Ser-AS"/>
</dbReference>
<feature type="domain" description="Peptidase S8/S53" evidence="8">
    <location>
        <begin position="176"/>
        <end position="475"/>
    </location>
</feature>
<accession>A0A1B1MF64</accession>
<evidence type="ECO:0000256" key="7">
    <source>
        <dbReference type="SAM" id="SignalP"/>
    </source>
</evidence>
<dbReference type="Pfam" id="PF00082">
    <property type="entry name" value="Peptidase_S8"/>
    <property type="match status" value="1"/>
</dbReference>
<dbReference type="RefSeq" id="WP_067437742.1">
    <property type="nucleotide sequence ID" value="NZ_CP016438.1"/>
</dbReference>
<evidence type="ECO:0000259" key="8">
    <source>
        <dbReference type="Pfam" id="PF00082"/>
    </source>
</evidence>
<evidence type="ECO:0000313" key="9">
    <source>
        <dbReference type="EMBL" id="ANS67147.1"/>
    </source>
</evidence>
<keyword evidence="3" id="KW-0378">Hydrolase</keyword>
<feature type="chain" id="PRO_5044241874" evidence="7">
    <location>
        <begin position="29"/>
        <end position="1086"/>
    </location>
</feature>
<evidence type="ECO:0000256" key="6">
    <source>
        <dbReference type="SAM" id="MobiDB-lite"/>
    </source>
</evidence>
<proteinExistence type="inferred from homology"/>
<dbReference type="InterPro" id="IPR036852">
    <property type="entry name" value="Peptidase_S8/S53_dom_sf"/>
</dbReference>
<keyword evidence="10" id="KW-1185">Reference proteome</keyword>
<dbReference type="InterPro" id="IPR000209">
    <property type="entry name" value="Peptidase_S8/S53_dom"/>
</dbReference>